<organism evidence="14 15">
    <name type="scientific">Alteribacter lacisalsi</name>
    <dbReference type="NCBI Taxonomy" id="2045244"/>
    <lineage>
        <taxon>Bacteria</taxon>
        <taxon>Bacillati</taxon>
        <taxon>Bacillota</taxon>
        <taxon>Bacilli</taxon>
        <taxon>Bacillales</taxon>
        <taxon>Bacillaceae</taxon>
        <taxon>Alteribacter</taxon>
    </lineage>
</organism>
<evidence type="ECO:0000313" key="15">
    <source>
        <dbReference type="Proteomes" id="UP000248066"/>
    </source>
</evidence>
<evidence type="ECO:0000256" key="11">
    <source>
        <dbReference type="PIRSR" id="PIRSR038994-2"/>
    </source>
</evidence>
<comment type="similarity">
    <text evidence="1 9">Belongs to the metallo-dependent hydrolases superfamily. NagA family.</text>
</comment>
<feature type="binding site" evidence="11">
    <location>
        <position position="148"/>
    </location>
    <ligand>
        <name>substrate</name>
    </ligand>
</feature>
<dbReference type="GO" id="GO:0006046">
    <property type="term" value="P:N-acetylglucosamine catabolic process"/>
    <property type="evidence" value="ECO:0007669"/>
    <property type="project" value="TreeGrafter"/>
</dbReference>
<comment type="caution">
    <text evidence="14">The sequence shown here is derived from an EMBL/GenBank/DDBJ whole genome shotgun (WGS) entry which is preliminary data.</text>
</comment>
<evidence type="ECO:0000256" key="9">
    <source>
        <dbReference type="PIRNR" id="PIRNR038994"/>
    </source>
</evidence>
<keyword evidence="15" id="KW-1185">Reference proteome</keyword>
<dbReference type="NCBIfam" id="TIGR00221">
    <property type="entry name" value="nagA"/>
    <property type="match status" value="1"/>
</dbReference>
<feature type="binding site" evidence="11">
    <location>
        <begin position="314"/>
        <end position="316"/>
    </location>
    <ligand>
        <name>substrate</name>
    </ligand>
</feature>
<evidence type="ECO:0000256" key="7">
    <source>
        <dbReference type="ARBA" id="ARBA00047647"/>
    </source>
</evidence>
<evidence type="ECO:0000256" key="3">
    <source>
        <dbReference type="ARBA" id="ARBA00018029"/>
    </source>
</evidence>
<dbReference type="InterPro" id="IPR006680">
    <property type="entry name" value="Amidohydro-rel"/>
</dbReference>
<evidence type="ECO:0000313" key="14">
    <source>
        <dbReference type="EMBL" id="PYZ95940.1"/>
    </source>
</evidence>
<dbReference type="CDD" id="cd00854">
    <property type="entry name" value="NagA"/>
    <property type="match status" value="1"/>
</dbReference>
<keyword evidence="4 12" id="KW-0479">Metal-binding</keyword>
<dbReference type="GO" id="GO:0046872">
    <property type="term" value="F:metal ion binding"/>
    <property type="evidence" value="ECO:0007669"/>
    <property type="project" value="UniProtKB-KW"/>
</dbReference>
<evidence type="ECO:0000256" key="12">
    <source>
        <dbReference type="PIRSR" id="PIRSR038994-3"/>
    </source>
</evidence>
<name>A0A2W0H764_9BACI</name>
<feature type="binding site" evidence="11">
    <location>
        <position position="258"/>
    </location>
    <ligand>
        <name>substrate</name>
    </ligand>
</feature>
<gene>
    <name evidence="14" type="primary">nagA</name>
    <name evidence="14" type="ORF">CR205_16315</name>
</gene>
<keyword evidence="5 9" id="KW-0378">Hydrolase</keyword>
<dbReference type="SUPFAM" id="SSF51556">
    <property type="entry name" value="Metallo-dependent hydrolases"/>
    <property type="match status" value="1"/>
</dbReference>
<dbReference type="SUPFAM" id="SSF51338">
    <property type="entry name" value="Composite domain of metallo-dependent hydrolases"/>
    <property type="match status" value="1"/>
</dbReference>
<dbReference type="PANTHER" id="PTHR11113:SF14">
    <property type="entry name" value="N-ACETYLGLUCOSAMINE-6-PHOSPHATE DEACETYLASE"/>
    <property type="match status" value="1"/>
</dbReference>
<dbReference type="GO" id="GO:0008448">
    <property type="term" value="F:N-acetylglucosamine-6-phosphate deacetylase activity"/>
    <property type="evidence" value="ECO:0007669"/>
    <property type="project" value="UniProtKB-EC"/>
</dbReference>
<dbReference type="Pfam" id="PF01979">
    <property type="entry name" value="Amidohydro_1"/>
    <property type="match status" value="1"/>
</dbReference>
<feature type="binding site" evidence="12">
    <location>
        <position position="137"/>
    </location>
    <ligand>
        <name>Zn(2+)</name>
        <dbReference type="ChEBI" id="CHEBI:29105"/>
    </ligand>
</feature>
<accession>A0A2W0H764</accession>
<dbReference type="AlphaFoldDB" id="A0A2W0H764"/>
<feature type="binding site" evidence="11">
    <location>
        <begin position="226"/>
        <end position="227"/>
    </location>
    <ligand>
        <name>substrate</name>
    </ligand>
</feature>
<sequence length="389" mass="42051">MTRAIVFKNATLYTPGRTIRDPYMKITDLGQIASVGFADDLDAREEIRTVTFSTPARIVPGFIDLHIHGAANADVMDGTEEALGKMQRVLPAEGSTSFLATTLTQTPEEKMKALRVCRRVSEQTDRTGANLLGVHLEGPFISEKRAGAQPAQFIRKADIALFEKFQEASGGRIRLVTIAPEEDEEGLVEFLHESGVIPSIGHSDAHYEEVVRSIERGVRHATHLFNGMRGIHHRDPGTAGGVLLHAEIAAEVIADGIHIAPSMLKFAYRQKGADGIILITDAMRAKGMGEGTYQLGGQDVTVKNGQATLGDGTLAGSILKMNEAVRNMIAFTGCSFEEAVRMAAFNPAKQLGIEGEKGSLDAGKDADFVILDEDFEVLETYVAGRKVYG</sequence>
<proteinExistence type="inferred from homology"/>
<feature type="binding site" evidence="11">
    <location>
        <position position="234"/>
    </location>
    <ligand>
        <name>substrate</name>
    </ligand>
</feature>
<dbReference type="EMBL" id="PDOF01000003">
    <property type="protein sequence ID" value="PYZ95940.1"/>
    <property type="molecule type" value="Genomic_DNA"/>
</dbReference>
<dbReference type="FunFam" id="3.20.20.140:FF:000004">
    <property type="entry name" value="N-acetylglucosamine-6-phosphate deacetylase"/>
    <property type="match status" value="1"/>
</dbReference>
<dbReference type="OrthoDB" id="9776488at2"/>
<evidence type="ECO:0000256" key="4">
    <source>
        <dbReference type="ARBA" id="ARBA00022723"/>
    </source>
</evidence>
<evidence type="ECO:0000256" key="5">
    <source>
        <dbReference type="ARBA" id="ARBA00022801"/>
    </source>
</evidence>
<dbReference type="Gene3D" id="2.30.40.10">
    <property type="entry name" value="Urease, subunit C, domain 1"/>
    <property type="match status" value="1"/>
</dbReference>
<keyword evidence="6 9" id="KW-0119">Carbohydrate metabolism</keyword>
<dbReference type="InterPro" id="IPR003764">
    <property type="entry name" value="GlcNAc_6-P_deAcase"/>
</dbReference>
<evidence type="ECO:0000256" key="8">
    <source>
        <dbReference type="ARBA" id="ARBA00060590"/>
    </source>
</evidence>
<protein>
    <recommendedName>
        <fullName evidence="3">N-acetylglucosamine-6-phosphate deacetylase</fullName>
        <ecNumber evidence="2">3.5.1.25</ecNumber>
    </recommendedName>
</protein>
<dbReference type="PIRSF" id="PIRSF038994">
    <property type="entry name" value="NagA"/>
    <property type="match status" value="1"/>
</dbReference>
<dbReference type="PANTHER" id="PTHR11113">
    <property type="entry name" value="N-ACETYLGLUCOSAMINE-6-PHOSPHATE DEACETYLASE"/>
    <property type="match status" value="1"/>
</dbReference>
<evidence type="ECO:0000256" key="2">
    <source>
        <dbReference type="ARBA" id="ARBA00011899"/>
    </source>
</evidence>
<feature type="domain" description="Amidohydrolase-related" evidence="13">
    <location>
        <begin position="58"/>
        <end position="387"/>
    </location>
</feature>
<feature type="binding site" evidence="12">
    <location>
        <position position="223"/>
    </location>
    <ligand>
        <name>Zn(2+)</name>
        <dbReference type="ChEBI" id="CHEBI:29105"/>
    </ligand>
</feature>
<evidence type="ECO:0000256" key="10">
    <source>
        <dbReference type="PIRSR" id="PIRSR038994-1"/>
    </source>
</evidence>
<feature type="binding site" evidence="12">
    <location>
        <position position="202"/>
    </location>
    <ligand>
        <name>Zn(2+)</name>
        <dbReference type="ChEBI" id="CHEBI:29105"/>
    </ligand>
</feature>
<dbReference type="Gene3D" id="3.20.20.140">
    <property type="entry name" value="Metal-dependent hydrolases"/>
    <property type="match status" value="1"/>
</dbReference>
<feature type="active site" description="Proton donor/acceptor" evidence="10">
    <location>
        <position position="281"/>
    </location>
</feature>
<dbReference type="RefSeq" id="WP_110521217.1">
    <property type="nucleotide sequence ID" value="NZ_PDOF01000003.1"/>
</dbReference>
<reference evidence="14 15" key="1">
    <citation type="submission" date="2017-10" db="EMBL/GenBank/DDBJ databases">
        <title>Bacillus sp. nov., a halophilic bacterium isolated from a Yangshapao Lake.</title>
        <authorList>
            <person name="Wang H."/>
        </authorList>
    </citation>
    <scope>NUCLEOTIDE SEQUENCE [LARGE SCALE GENOMIC DNA]</scope>
    <source>
        <strain evidence="14 15">YSP-3</strain>
    </source>
</reference>
<evidence type="ECO:0000256" key="6">
    <source>
        <dbReference type="ARBA" id="ARBA00023277"/>
    </source>
</evidence>
<dbReference type="InterPro" id="IPR011059">
    <property type="entry name" value="Metal-dep_hydrolase_composite"/>
</dbReference>
<comment type="catalytic activity">
    <reaction evidence="7">
        <text>N-acetyl-D-glucosamine 6-phosphate + H2O = D-glucosamine 6-phosphate + acetate</text>
        <dbReference type="Rhea" id="RHEA:22936"/>
        <dbReference type="ChEBI" id="CHEBI:15377"/>
        <dbReference type="ChEBI" id="CHEBI:30089"/>
        <dbReference type="ChEBI" id="CHEBI:57513"/>
        <dbReference type="ChEBI" id="CHEBI:58725"/>
        <dbReference type="EC" id="3.5.1.25"/>
    </reaction>
</comment>
<comment type="pathway">
    <text evidence="8">Amino-sugar metabolism; N-acetylneuraminate degradation; D-fructose 6-phosphate from N-acetylneuraminate: step 4/5.</text>
</comment>
<comment type="cofactor">
    <cofactor evidence="12">
        <name>a divalent metal cation</name>
        <dbReference type="ChEBI" id="CHEBI:60240"/>
    </cofactor>
    <text evidence="12">Binds 1 divalent metal cation per subunit.</text>
</comment>
<dbReference type="Proteomes" id="UP000248066">
    <property type="component" value="Unassembled WGS sequence"/>
</dbReference>
<evidence type="ECO:0000259" key="13">
    <source>
        <dbReference type="Pfam" id="PF01979"/>
    </source>
</evidence>
<dbReference type="EC" id="3.5.1.25" evidence="2"/>
<evidence type="ECO:0000256" key="1">
    <source>
        <dbReference type="ARBA" id="ARBA00010716"/>
    </source>
</evidence>
<dbReference type="InterPro" id="IPR032466">
    <property type="entry name" value="Metal_Hydrolase"/>
</dbReference>